<dbReference type="CDD" id="cd15482">
    <property type="entry name" value="Sialidase_non-viral"/>
    <property type="match status" value="1"/>
</dbReference>
<dbReference type="InterPro" id="IPR036278">
    <property type="entry name" value="Sialidase_sf"/>
</dbReference>
<dbReference type="AlphaFoldDB" id="A0A0H4PMV5"/>
<evidence type="ECO:0000313" key="3">
    <source>
        <dbReference type="Proteomes" id="UP000036520"/>
    </source>
</evidence>
<dbReference type="STRING" id="320787.CA2015_0108"/>
<sequence length="371" mass="42157">MKVIRQGVLPRIGELSYLKSNTFPNIALLPSGRILAGYRAGEIKTDPVHQKALLTWSDDGGLTWREAFEPFQLKPIDGKPGRAHSLYLLPLDGENVLLVANWVDHSEPNQPFYEPSNQHLKDTRIFHCLSQDNGATWSEPKFMDTSKANGPTPLTGAPLMLADGRIACQFEINKYAQDPKPWIHRSALIFSRDLGKTWGEMIEVTNYPQKFFWDQRPAVMKESGKLINFFWTFDGVSQSYKNIHASLSSDFGNSWSLPYDTGIYGQPGSPVDMGEKGIFTIDIDRRKAPVITIRNSHDDGKSYPKSFPLYKQPGKGQDSENMELNQAWDEMYRFTTGHPHLLKISADKLWAYFYTGSSTDNTSIHWMEFQI</sequence>
<protein>
    <recommendedName>
        <fullName evidence="1">Sialidase domain-containing protein</fullName>
    </recommendedName>
</protein>
<name>A0A0H4PMV5_9BACT</name>
<feature type="domain" description="Sialidase" evidence="1">
    <location>
        <begin position="114"/>
        <end position="313"/>
    </location>
</feature>
<gene>
    <name evidence="2" type="ORF">CA2015_0108</name>
</gene>
<keyword evidence="3" id="KW-1185">Reference proteome</keyword>
<dbReference type="Proteomes" id="UP000036520">
    <property type="component" value="Chromosome"/>
</dbReference>
<dbReference type="EMBL" id="CP012040">
    <property type="protein sequence ID" value="AKP49592.1"/>
    <property type="molecule type" value="Genomic_DNA"/>
</dbReference>
<organism evidence="2 3">
    <name type="scientific">Cyclobacterium amurskyense</name>
    <dbReference type="NCBI Taxonomy" id="320787"/>
    <lineage>
        <taxon>Bacteria</taxon>
        <taxon>Pseudomonadati</taxon>
        <taxon>Bacteroidota</taxon>
        <taxon>Cytophagia</taxon>
        <taxon>Cytophagales</taxon>
        <taxon>Cyclobacteriaceae</taxon>
        <taxon>Cyclobacterium</taxon>
    </lineage>
</organism>
<accession>A0A0H4PMV5</accession>
<evidence type="ECO:0000259" key="1">
    <source>
        <dbReference type="Pfam" id="PF13088"/>
    </source>
</evidence>
<proteinExistence type="predicted"/>
<dbReference type="InterPro" id="IPR011040">
    <property type="entry name" value="Sialidase"/>
</dbReference>
<dbReference type="Gene3D" id="2.120.10.10">
    <property type="match status" value="1"/>
</dbReference>
<evidence type="ECO:0000313" key="2">
    <source>
        <dbReference type="EMBL" id="AKP49592.1"/>
    </source>
</evidence>
<dbReference type="OrthoDB" id="834874at2"/>
<dbReference type="RefSeq" id="WP_048640119.1">
    <property type="nucleotide sequence ID" value="NZ_CP012040.1"/>
</dbReference>
<reference evidence="2 3" key="1">
    <citation type="submission" date="2015-07" db="EMBL/GenBank/DDBJ databases">
        <authorList>
            <person name="Kim K.M."/>
        </authorList>
    </citation>
    <scope>NUCLEOTIDE SEQUENCE [LARGE SCALE GENOMIC DNA]</scope>
    <source>
        <strain evidence="2 3">KCTC 12363</strain>
    </source>
</reference>
<dbReference type="Pfam" id="PF13088">
    <property type="entry name" value="BNR_2"/>
    <property type="match status" value="1"/>
</dbReference>
<dbReference type="KEGG" id="camu:CA2015_0108"/>
<dbReference type="SUPFAM" id="SSF50939">
    <property type="entry name" value="Sialidases"/>
    <property type="match status" value="1"/>
</dbReference>